<protein>
    <submittedName>
        <fullName evidence="2">Uncharacterized protein</fullName>
    </submittedName>
</protein>
<sequence length="720" mass="82183">MATNGEFVLFKDKQKLFNDNSETQYGNKYSNLNLNQGCNFPILIPVQSYSKPNNNKNCDFEVSEKCKERKKLLSLEKPSKWLKLNNNAEEKFDKRWKKDGNFLNTNESTLSLHIAAYEKSVEDVASDIFNGKNKEGLKHGTPRPIKNVKHIVTSTFVIHNLFEFPRQQRNRTFEPELSQFRASQRLLNPIEESNNNQQRIHLQQQQQQHLVAVQHRQPLRHPEVRMQHNSPQRGHSNPGNMNYTGAYLIGSQTLRLYDLYALRPSSQWIDAESNKHASAWTAETLRERMTKVFTKIVKKELKCLILVNATQLSIELLKLAYEIGQLYAKEVHIISATVARLQWAVAETKLNYLNIGGKVLVACFINDVCEFDELVVSSNSTYILNSVRKCVKDRAKEVLLDRINVIKPASVAFVSTYECQALKRWFESQYPGRIHYIVEKPDYILLNGGLAKAATMFPGEYVPFNVQDFASGYKVEYIDDEGKKHSDALIPFNKTFPAKNTIELSNIKSFCVKYNEEITVAPVVPPALAYGLPQSVTLYPYTQANGVRITANINTSGVPYLKVDIKQTVTNIPPPSTSPSTAATAVSHENDWTPFFVSFYKKDPRIGERAEAHYKKSPQSVIKDRKWKFEIVPASTDDRIKYGMFEIETPEGKRQLSPDAIMSMFLAALKKLAERQFSIEIRNLSIQLSPQDYKPDQIKFVKAAAQNVGIEVENIDYMGF</sequence>
<accession>A0AC35FFT6</accession>
<name>A0AC35FFT6_9BILA</name>
<organism evidence="1 2">
    <name type="scientific">Panagrolaimus sp. PS1159</name>
    <dbReference type="NCBI Taxonomy" id="55785"/>
    <lineage>
        <taxon>Eukaryota</taxon>
        <taxon>Metazoa</taxon>
        <taxon>Ecdysozoa</taxon>
        <taxon>Nematoda</taxon>
        <taxon>Chromadorea</taxon>
        <taxon>Rhabditida</taxon>
        <taxon>Tylenchina</taxon>
        <taxon>Panagrolaimomorpha</taxon>
        <taxon>Panagrolaimoidea</taxon>
        <taxon>Panagrolaimidae</taxon>
        <taxon>Panagrolaimus</taxon>
    </lineage>
</organism>
<dbReference type="Proteomes" id="UP000887580">
    <property type="component" value="Unplaced"/>
</dbReference>
<evidence type="ECO:0000313" key="1">
    <source>
        <dbReference type="Proteomes" id="UP000887580"/>
    </source>
</evidence>
<reference evidence="2" key="1">
    <citation type="submission" date="2022-11" db="UniProtKB">
        <authorList>
            <consortium name="WormBaseParasite"/>
        </authorList>
    </citation>
    <scope>IDENTIFICATION</scope>
</reference>
<dbReference type="WBParaSite" id="PS1159_v2.g17078.t1">
    <property type="protein sequence ID" value="PS1159_v2.g17078.t1"/>
    <property type="gene ID" value="PS1159_v2.g17078"/>
</dbReference>
<proteinExistence type="predicted"/>
<evidence type="ECO:0000313" key="2">
    <source>
        <dbReference type="WBParaSite" id="PS1159_v2.g17078.t1"/>
    </source>
</evidence>